<dbReference type="SMART" id="SM00855">
    <property type="entry name" value="PGAM"/>
    <property type="match status" value="1"/>
</dbReference>
<dbReference type="InterPro" id="IPR013078">
    <property type="entry name" value="His_Pase_superF_clade-1"/>
</dbReference>
<sequence>MIHSGNWRPDCREPVDQYNQLTMLIARIYILRHGETDENRAHIIQGQRDTLLNAAGKRQAAMAIDVFRDVNLDFAFASDLRRATETAEIILKDHPNRDKITLIQEKRLRERCLGKLEGKHLSERRQQTGVDETAESVASFLDRALSWWDTEIIAKFAVTPGNVPHEVLVVSHGGFISSLVKNLISSGRVLAGPEQVANWTCLNLSITTIVVQEGSKPTLASYSDTSHLKTEELVQYNADVLKAAGL</sequence>
<evidence type="ECO:0000313" key="4">
    <source>
        <dbReference type="EMBL" id="KAJ3745034.1"/>
    </source>
</evidence>
<dbReference type="PROSITE" id="PS00175">
    <property type="entry name" value="PG_MUTASE"/>
    <property type="match status" value="1"/>
</dbReference>
<reference evidence="4 5" key="1">
    <citation type="journal article" date="2023" name="Proc. Natl. Acad. Sci. U.S.A.">
        <title>A global phylogenomic analysis of the shiitake genus Lentinula.</title>
        <authorList>
            <person name="Sierra-Patev S."/>
            <person name="Min B."/>
            <person name="Naranjo-Ortiz M."/>
            <person name="Looney B."/>
            <person name="Konkel Z."/>
            <person name="Slot J.C."/>
            <person name="Sakamoto Y."/>
            <person name="Steenwyk J.L."/>
            <person name="Rokas A."/>
            <person name="Carro J."/>
            <person name="Camarero S."/>
            <person name="Ferreira P."/>
            <person name="Molpeceres G."/>
            <person name="Ruiz-Duenas F.J."/>
            <person name="Serrano A."/>
            <person name="Henrissat B."/>
            <person name="Drula E."/>
            <person name="Hughes K.W."/>
            <person name="Mata J.L."/>
            <person name="Ishikawa N.K."/>
            <person name="Vargas-Isla R."/>
            <person name="Ushijima S."/>
            <person name="Smith C.A."/>
            <person name="Donoghue J."/>
            <person name="Ahrendt S."/>
            <person name="Andreopoulos W."/>
            <person name="He G."/>
            <person name="LaButti K."/>
            <person name="Lipzen A."/>
            <person name="Ng V."/>
            <person name="Riley R."/>
            <person name="Sandor L."/>
            <person name="Barry K."/>
            <person name="Martinez A.T."/>
            <person name="Xiao Y."/>
            <person name="Gibbons J.G."/>
            <person name="Terashima K."/>
            <person name="Grigoriev I.V."/>
            <person name="Hibbett D."/>
        </authorList>
    </citation>
    <scope>NUCLEOTIDE SEQUENCE [LARGE SCALE GENOMIC DNA]</scope>
    <source>
        <strain evidence="4 5">TFB7810</strain>
    </source>
</reference>
<proteinExistence type="predicted"/>
<dbReference type="AlphaFoldDB" id="A0A9W8TY23"/>
<dbReference type="Gene3D" id="3.40.50.1240">
    <property type="entry name" value="Phosphoglycerate mutase-like"/>
    <property type="match status" value="1"/>
</dbReference>
<feature type="binding site" evidence="3">
    <location>
        <position position="82"/>
    </location>
    <ligand>
        <name>substrate</name>
    </ligand>
</feature>
<evidence type="ECO:0000313" key="5">
    <source>
        <dbReference type="Proteomes" id="UP001142393"/>
    </source>
</evidence>
<evidence type="ECO:0000256" key="3">
    <source>
        <dbReference type="PIRSR" id="PIRSR613078-2"/>
    </source>
</evidence>
<feature type="binding site" evidence="3">
    <location>
        <begin position="32"/>
        <end position="39"/>
    </location>
    <ligand>
        <name>substrate</name>
    </ligand>
</feature>
<keyword evidence="1" id="KW-0378">Hydrolase</keyword>
<dbReference type="GO" id="GO:0043456">
    <property type="term" value="P:regulation of pentose-phosphate shunt"/>
    <property type="evidence" value="ECO:0007669"/>
    <property type="project" value="TreeGrafter"/>
</dbReference>
<dbReference type="Pfam" id="PF00300">
    <property type="entry name" value="His_Phos_1"/>
    <property type="match status" value="1"/>
</dbReference>
<dbReference type="GO" id="GO:0045820">
    <property type="term" value="P:negative regulation of glycolytic process"/>
    <property type="evidence" value="ECO:0007669"/>
    <property type="project" value="TreeGrafter"/>
</dbReference>
<dbReference type="InterPro" id="IPR051695">
    <property type="entry name" value="Phosphoglycerate_Mutase"/>
</dbReference>
<dbReference type="InterPro" id="IPR029033">
    <property type="entry name" value="His_PPase_superfam"/>
</dbReference>
<dbReference type="GO" id="GO:0005829">
    <property type="term" value="C:cytosol"/>
    <property type="evidence" value="ECO:0007669"/>
    <property type="project" value="TreeGrafter"/>
</dbReference>
<dbReference type="GO" id="GO:0004331">
    <property type="term" value="F:fructose-2,6-bisphosphate 2-phosphatase activity"/>
    <property type="evidence" value="ECO:0007669"/>
    <property type="project" value="TreeGrafter"/>
</dbReference>
<dbReference type="PANTHER" id="PTHR46517:SF1">
    <property type="entry name" value="FRUCTOSE-2,6-BISPHOSPHATASE TIGAR"/>
    <property type="match status" value="1"/>
</dbReference>
<feature type="active site" description="Proton donor/acceptor" evidence="2">
    <location>
        <position position="110"/>
    </location>
</feature>
<comment type="caution">
    <text evidence="4">The sequence shown here is derived from an EMBL/GenBank/DDBJ whole genome shotgun (WGS) entry which is preliminary data.</text>
</comment>
<accession>A0A9W8TY23</accession>
<organism evidence="4 5">
    <name type="scientific">Lentinula detonsa</name>
    <dbReference type="NCBI Taxonomy" id="2804962"/>
    <lineage>
        <taxon>Eukaryota</taxon>
        <taxon>Fungi</taxon>
        <taxon>Dikarya</taxon>
        <taxon>Basidiomycota</taxon>
        <taxon>Agaricomycotina</taxon>
        <taxon>Agaricomycetes</taxon>
        <taxon>Agaricomycetidae</taxon>
        <taxon>Agaricales</taxon>
        <taxon>Marasmiineae</taxon>
        <taxon>Omphalotaceae</taxon>
        <taxon>Lentinula</taxon>
    </lineage>
</organism>
<evidence type="ECO:0000256" key="1">
    <source>
        <dbReference type="ARBA" id="ARBA00022801"/>
    </source>
</evidence>
<keyword evidence="5" id="KW-1185">Reference proteome</keyword>
<dbReference type="SUPFAM" id="SSF53254">
    <property type="entry name" value="Phosphoglycerate mutase-like"/>
    <property type="match status" value="1"/>
</dbReference>
<dbReference type="InterPro" id="IPR001345">
    <property type="entry name" value="PG/BPGM_mutase_AS"/>
</dbReference>
<protein>
    <submittedName>
        <fullName evidence="4">Phosphoglycerate mutase-like protein</fullName>
    </submittedName>
</protein>
<dbReference type="PANTHER" id="PTHR46517">
    <property type="entry name" value="FRUCTOSE-2,6-BISPHOSPHATASE TIGAR"/>
    <property type="match status" value="1"/>
</dbReference>
<dbReference type="Proteomes" id="UP001142393">
    <property type="component" value="Unassembled WGS sequence"/>
</dbReference>
<feature type="active site" description="Tele-phosphohistidine intermediate" evidence="2">
    <location>
        <position position="33"/>
    </location>
</feature>
<name>A0A9W8TY23_9AGAR</name>
<dbReference type="CDD" id="cd07067">
    <property type="entry name" value="HP_PGM_like"/>
    <property type="match status" value="1"/>
</dbReference>
<dbReference type="EMBL" id="JANVFU010000006">
    <property type="protein sequence ID" value="KAJ3745034.1"/>
    <property type="molecule type" value="Genomic_DNA"/>
</dbReference>
<evidence type="ECO:0000256" key="2">
    <source>
        <dbReference type="PIRSR" id="PIRSR613078-1"/>
    </source>
</evidence>
<gene>
    <name evidence="4" type="ORF">DFH05DRAFT_1491992</name>
</gene>